<dbReference type="Pfam" id="PF08615">
    <property type="entry name" value="RNase_H2_suC"/>
    <property type="match status" value="1"/>
</dbReference>
<evidence type="ECO:0000256" key="1">
    <source>
        <dbReference type="SAM" id="MobiDB-lite"/>
    </source>
</evidence>
<dbReference type="GO" id="GO:0032299">
    <property type="term" value="C:ribonuclease H2 complex"/>
    <property type="evidence" value="ECO:0007669"/>
    <property type="project" value="InterPro"/>
</dbReference>
<dbReference type="AlphaFoldDB" id="A0A9N9BQN2"/>
<dbReference type="PANTHER" id="PTHR47204">
    <property type="entry name" value="OS02G0168900 PROTEIN"/>
    <property type="match status" value="1"/>
</dbReference>
<evidence type="ECO:0000313" key="2">
    <source>
        <dbReference type="EMBL" id="CAG8573931.1"/>
    </source>
</evidence>
<accession>A0A9N9BQN2</accession>
<gene>
    <name evidence="2" type="ORF">CPELLU_LOCUS5780</name>
</gene>
<feature type="region of interest" description="Disordered" evidence="1">
    <location>
        <begin position="1"/>
        <end position="26"/>
    </location>
</feature>
<comment type="caution">
    <text evidence="2">The sequence shown here is derived from an EMBL/GenBank/DDBJ whole genome shotgun (WGS) entry which is preliminary data.</text>
</comment>
<evidence type="ECO:0000313" key="3">
    <source>
        <dbReference type="Proteomes" id="UP000789759"/>
    </source>
</evidence>
<dbReference type="GO" id="GO:0006401">
    <property type="term" value="P:RNA catabolic process"/>
    <property type="evidence" value="ECO:0007669"/>
    <property type="project" value="InterPro"/>
</dbReference>
<dbReference type="Proteomes" id="UP000789759">
    <property type="component" value="Unassembled WGS sequence"/>
</dbReference>
<dbReference type="Gene3D" id="2.40.128.680">
    <property type="match status" value="1"/>
</dbReference>
<reference evidence="2" key="1">
    <citation type="submission" date="2021-06" db="EMBL/GenBank/DDBJ databases">
        <authorList>
            <person name="Kallberg Y."/>
            <person name="Tangrot J."/>
            <person name="Rosling A."/>
        </authorList>
    </citation>
    <scope>NUCLEOTIDE SEQUENCE</scope>
    <source>
        <strain evidence="2">FL966</strain>
    </source>
</reference>
<organism evidence="2 3">
    <name type="scientific">Cetraspora pellucida</name>
    <dbReference type="NCBI Taxonomy" id="1433469"/>
    <lineage>
        <taxon>Eukaryota</taxon>
        <taxon>Fungi</taxon>
        <taxon>Fungi incertae sedis</taxon>
        <taxon>Mucoromycota</taxon>
        <taxon>Glomeromycotina</taxon>
        <taxon>Glomeromycetes</taxon>
        <taxon>Diversisporales</taxon>
        <taxon>Gigasporaceae</taxon>
        <taxon>Cetraspora</taxon>
    </lineage>
</organism>
<dbReference type="OrthoDB" id="6222486at2759"/>
<dbReference type="CDD" id="cd09271">
    <property type="entry name" value="RNase_H2-C"/>
    <property type="match status" value="1"/>
</dbReference>
<protein>
    <submittedName>
        <fullName evidence="2">20490_t:CDS:1</fullName>
    </submittedName>
</protein>
<dbReference type="InterPro" id="IPR013924">
    <property type="entry name" value="RNase_H2_suC"/>
</dbReference>
<proteinExistence type="predicted"/>
<keyword evidence="3" id="KW-1185">Reference proteome</keyword>
<sequence>MEINITSFPAQHSLNEAPSSRETNPNHSEIQLHQLPCNINHNGKANIENYFLVNALDKKNQDMYTLIDMDRPSSRPTETLYESFFRGRRLIGRHVMLDDEYEGCIFKESYTPNKSGPLAINMEIEERRTWETSHKFHSFIVWEHNTVSLPSNNRLLSSLDWLEVANAVSDNFICLQSYVVEKYMLNFNANLGS</sequence>
<name>A0A9N9BQN2_9GLOM</name>
<dbReference type="EMBL" id="CAJVQA010003412">
    <property type="protein sequence ID" value="CAG8573931.1"/>
    <property type="molecule type" value="Genomic_DNA"/>
</dbReference>
<dbReference type="PANTHER" id="PTHR47204:SF1">
    <property type="entry name" value="RIBONUCLEASE H2 SUBUNIT C"/>
    <property type="match status" value="1"/>
</dbReference>